<dbReference type="CDD" id="cd03442">
    <property type="entry name" value="BFIT_BACH"/>
    <property type="match status" value="1"/>
</dbReference>
<dbReference type="PROSITE" id="PS51770">
    <property type="entry name" value="HOTDOG_ACOT"/>
    <property type="match status" value="1"/>
</dbReference>
<comment type="similarity">
    <text evidence="1">Belongs to the acyl coenzyme A hydrolase family.</text>
</comment>
<dbReference type="Proteomes" id="UP000192343">
    <property type="component" value="Unassembled WGS sequence"/>
</dbReference>
<dbReference type="GO" id="GO:0006637">
    <property type="term" value="P:acyl-CoA metabolic process"/>
    <property type="evidence" value="ECO:0007669"/>
    <property type="project" value="TreeGrafter"/>
</dbReference>
<organism evidence="5 6">
    <name type="scientific">Marispirochaeta aestuarii</name>
    <dbReference type="NCBI Taxonomy" id="1963862"/>
    <lineage>
        <taxon>Bacteria</taxon>
        <taxon>Pseudomonadati</taxon>
        <taxon>Spirochaetota</taxon>
        <taxon>Spirochaetia</taxon>
        <taxon>Spirochaetales</taxon>
        <taxon>Spirochaetaceae</taxon>
        <taxon>Marispirochaeta</taxon>
    </lineage>
</organism>
<dbReference type="OrthoDB" id="9791628at2"/>
<keyword evidence="6" id="KW-1185">Reference proteome</keyword>
<keyword evidence="2 3" id="KW-0378">Hydrolase</keyword>
<dbReference type="EMBL" id="MWQY01000008">
    <property type="protein sequence ID" value="ORC35640.1"/>
    <property type="molecule type" value="Genomic_DNA"/>
</dbReference>
<accession>A0A1Y1RYI3</accession>
<dbReference type="PANTHER" id="PTHR11049">
    <property type="entry name" value="ACYL COENZYME A THIOESTER HYDROLASE"/>
    <property type="match status" value="1"/>
</dbReference>
<dbReference type="RefSeq" id="WP_083049938.1">
    <property type="nucleotide sequence ID" value="NZ_MWQY01000008.1"/>
</dbReference>
<dbReference type="AlphaFoldDB" id="A0A1Y1RYI3"/>
<sequence length="129" mass="14222">MNTYTIVRMEHLNHHGNLFGGQMLKWVDENAWLVAAKEYPGCMLVTRAMDDISFRHPVPVGSILRFDARETHHGQTSLSYSVDVWSDEPGATEEKLVFSTSVTFACVDCEGKKAPIPPRGGTKPGACGD</sequence>
<gene>
    <name evidence="5" type="ORF">B4O97_08320</name>
</gene>
<evidence type="ECO:0000256" key="3">
    <source>
        <dbReference type="PROSITE-ProRule" id="PRU01106"/>
    </source>
</evidence>
<dbReference type="InterPro" id="IPR040170">
    <property type="entry name" value="Cytosol_ACT"/>
</dbReference>
<dbReference type="InterPro" id="IPR006683">
    <property type="entry name" value="Thioestr_dom"/>
</dbReference>
<dbReference type="PANTHER" id="PTHR11049:SF31">
    <property type="entry name" value="HOTDOG ACOT-TYPE DOMAIN-CONTAINING PROTEIN"/>
    <property type="match status" value="1"/>
</dbReference>
<comment type="caution">
    <text evidence="5">The sequence shown here is derived from an EMBL/GenBank/DDBJ whole genome shotgun (WGS) entry which is preliminary data.</text>
</comment>
<proteinExistence type="inferred from homology"/>
<dbReference type="Pfam" id="PF03061">
    <property type="entry name" value="4HBT"/>
    <property type="match status" value="1"/>
</dbReference>
<evidence type="ECO:0000256" key="2">
    <source>
        <dbReference type="ARBA" id="ARBA00022801"/>
    </source>
</evidence>
<evidence type="ECO:0000256" key="1">
    <source>
        <dbReference type="ARBA" id="ARBA00010458"/>
    </source>
</evidence>
<dbReference type="STRING" id="1963862.B4O97_08320"/>
<protein>
    <submittedName>
        <fullName evidence="5">Acyl-CoA thioesterase</fullName>
    </submittedName>
</protein>
<dbReference type="Gene3D" id="3.10.129.10">
    <property type="entry name" value="Hotdog Thioesterase"/>
    <property type="match status" value="1"/>
</dbReference>
<reference evidence="5 6" key="1">
    <citation type="submission" date="2017-03" db="EMBL/GenBank/DDBJ databases">
        <title>Draft Genome sequence of Marispirochaeta sp. strain JC444.</title>
        <authorList>
            <person name="Shivani Y."/>
            <person name="Subhash Y."/>
            <person name="Sasikala C."/>
            <person name="Ramana C."/>
        </authorList>
    </citation>
    <scope>NUCLEOTIDE SEQUENCE [LARGE SCALE GENOMIC DNA]</scope>
    <source>
        <strain evidence="5 6">JC444</strain>
    </source>
</reference>
<dbReference type="GO" id="GO:0052816">
    <property type="term" value="F:long-chain fatty acyl-CoA hydrolase activity"/>
    <property type="evidence" value="ECO:0007669"/>
    <property type="project" value="TreeGrafter"/>
</dbReference>
<feature type="domain" description="HotDog ACOT-type" evidence="4">
    <location>
        <begin position="1"/>
        <end position="110"/>
    </location>
</feature>
<name>A0A1Y1RYI3_9SPIO</name>
<dbReference type="InterPro" id="IPR033120">
    <property type="entry name" value="HOTDOG_ACOT"/>
</dbReference>
<evidence type="ECO:0000259" key="4">
    <source>
        <dbReference type="PROSITE" id="PS51770"/>
    </source>
</evidence>
<dbReference type="InterPro" id="IPR029069">
    <property type="entry name" value="HotDog_dom_sf"/>
</dbReference>
<dbReference type="GO" id="GO:0005829">
    <property type="term" value="C:cytosol"/>
    <property type="evidence" value="ECO:0007669"/>
    <property type="project" value="TreeGrafter"/>
</dbReference>
<dbReference type="SUPFAM" id="SSF54637">
    <property type="entry name" value="Thioesterase/thiol ester dehydrase-isomerase"/>
    <property type="match status" value="1"/>
</dbReference>
<evidence type="ECO:0000313" key="5">
    <source>
        <dbReference type="EMBL" id="ORC35640.1"/>
    </source>
</evidence>
<evidence type="ECO:0000313" key="6">
    <source>
        <dbReference type="Proteomes" id="UP000192343"/>
    </source>
</evidence>
<dbReference type="GO" id="GO:0009062">
    <property type="term" value="P:fatty acid catabolic process"/>
    <property type="evidence" value="ECO:0007669"/>
    <property type="project" value="TreeGrafter"/>
</dbReference>